<dbReference type="PANTHER" id="PTHR22744:SF14">
    <property type="entry name" value="BTB DOMAIN-CONTAINING PROTEIN-RELATED"/>
    <property type="match status" value="1"/>
</dbReference>
<organism evidence="3">
    <name type="scientific">Caenorhabditis remanei</name>
    <name type="common">Caenorhabditis vulgaris</name>
    <dbReference type="NCBI Taxonomy" id="31234"/>
    <lineage>
        <taxon>Eukaryota</taxon>
        <taxon>Metazoa</taxon>
        <taxon>Ecdysozoa</taxon>
        <taxon>Nematoda</taxon>
        <taxon>Chromadorea</taxon>
        <taxon>Rhabditida</taxon>
        <taxon>Rhabditina</taxon>
        <taxon>Rhabditomorpha</taxon>
        <taxon>Rhabditoidea</taxon>
        <taxon>Rhabditidae</taxon>
        <taxon>Peloderinae</taxon>
        <taxon>Caenorhabditis</taxon>
    </lineage>
</organism>
<dbReference type="InParanoid" id="E3MQ07"/>
<dbReference type="GeneID" id="9813688"/>
<dbReference type="eggNOG" id="ENOG502RFNH">
    <property type="taxonomic scope" value="Eukaryota"/>
</dbReference>
<evidence type="ECO:0000313" key="2">
    <source>
        <dbReference type="EMBL" id="EFP06714.1"/>
    </source>
</evidence>
<dbReference type="AlphaFoldDB" id="E3MQ07"/>
<dbReference type="PANTHER" id="PTHR22744">
    <property type="entry name" value="HELIX LOOP HELIX PROTEIN 21-RELATED"/>
    <property type="match status" value="1"/>
</dbReference>
<dbReference type="HOGENOM" id="CLU_2239015_0_0_1"/>
<gene>
    <name evidence="2" type="ORF">CRE_12126</name>
</gene>
<accession>E3MQ07</accession>
<dbReference type="Gene3D" id="3.30.710.10">
    <property type="entry name" value="Potassium Channel Kv1.1, Chain A"/>
    <property type="match status" value="1"/>
</dbReference>
<dbReference type="CTD" id="9813688"/>
<proteinExistence type="predicted"/>
<dbReference type="Pfam" id="PF00651">
    <property type="entry name" value="BTB"/>
    <property type="match status" value="1"/>
</dbReference>
<feature type="domain" description="BTB" evidence="1">
    <location>
        <begin position="2"/>
        <end position="54"/>
    </location>
</feature>
<protein>
    <recommendedName>
        <fullName evidence="1">BTB domain-containing protein</fullName>
    </recommendedName>
</protein>
<dbReference type="SUPFAM" id="SSF54695">
    <property type="entry name" value="POZ domain"/>
    <property type="match status" value="1"/>
</dbReference>
<dbReference type="RefSeq" id="XP_003101851.2">
    <property type="nucleotide sequence ID" value="XM_003101803.2"/>
</dbReference>
<dbReference type="Proteomes" id="UP000008281">
    <property type="component" value="Unassembled WGS sequence"/>
</dbReference>
<dbReference type="KEGG" id="crq:GCK72_004233"/>
<dbReference type="EMBL" id="DS268464">
    <property type="protein sequence ID" value="EFP06714.1"/>
    <property type="molecule type" value="Genomic_DNA"/>
</dbReference>
<keyword evidence="3" id="KW-1185">Reference proteome</keyword>
<dbReference type="InterPro" id="IPR000210">
    <property type="entry name" value="BTB/POZ_dom"/>
</dbReference>
<dbReference type="OMA" id="YPRTIFP"/>
<dbReference type="STRING" id="31234.E3MQ07"/>
<reference evidence="2" key="1">
    <citation type="submission" date="2007-07" db="EMBL/GenBank/DDBJ databases">
        <title>PCAP assembly of the Caenorhabditis remanei genome.</title>
        <authorList>
            <consortium name="The Caenorhabditis remanei Sequencing Consortium"/>
            <person name="Wilson R.K."/>
        </authorList>
    </citation>
    <scope>NUCLEOTIDE SEQUENCE [LARGE SCALE GENOMIC DNA]</scope>
    <source>
        <strain evidence="2">PB4641</strain>
    </source>
</reference>
<dbReference type="InterPro" id="IPR011333">
    <property type="entry name" value="SKP1/BTB/POZ_sf"/>
</dbReference>
<name>E3MQ07_CAERE</name>
<sequence length="123" mass="14522">MDEIPIGDVCYEDFALLLSTFYPDPVFPNDRTVEKLLEMGRRFLDPFVIKVTEQLYLISNNSLIENEKMLWLADEYGMSKLLEKCVRRINTVEKAKKLKKSKEYKTLSDATKLKVYERLMNFI</sequence>
<dbReference type="OrthoDB" id="6018035at2759"/>
<evidence type="ECO:0000259" key="1">
    <source>
        <dbReference type="Pfam" id="PF00651"/>
    </source>
</evidence>
<dbReference type="FunCoup" id="E3MQ07">
    <property type="interactions" value="422"/>
</dbReference>
<evidence type="ECO:0000313" key="3">
    <source>
        <dbReference type="Proteomes" id="UP000008281"/>
    </source>
</evidence>